<dbReference type="GO" id="GO:0042956">
    <property type="term" value="P:maltodextrin transmembrane transport"/>
    <property type="evidence" value="ECO:0007669"/>
    <property type="project" value="TreeGrafter"/>
</dbReference>
<reference evidence="7 8" key="1">
    <citation type="submission" date="2018-09" db="EMBL/GenBank/DDBJ databases">
        <title>Cohnella cavernae sp. nov., isolated from a karst cave.</title>
        <authorList>
            <person name="Zhu H."/>
        </authorList>
    </citation>
    <scope>NUCLEOTIDE SEQUENCE [LARGE SCALE GENOMIC DNA]</scope>
    <source>
        <strain evidence="7 8">K2E09-144</strain>
    </source>
</reference>
<evidence type="ECO:0000256" key="2">
    <source>
        <dbReference type="ARBA" id="ARBA00022448"/>
    </source>
</evidence>
<dbReference type="GO" id="GO:0055052">
    <property type="term" value="C:ATP-binding cassette (ABC) transporter complex, substrate-binding subunit-containing"/>
    <property type="evidence" value="ECO:0007669"/>
    <property type="project" value="TreeGrafter"/>
</dbReference>
<evidence type="ECO:0000256" key="4">
    <source>
        <dbReference type="ARBA" id="ARBA00022729"/>
    </source>
</evidence>
<evidence type="ECO:0000256" key="5">
    <source>
        <dbReference type="RuleBase" id="RU365005"/>
    </source>
</evidence>
<dbReference type="PANTHER" id="PTHR30061:SF50">
    <property type="entry name" value="MALTOSE_MALTODEXTRIN-BINDING PERIPLASMIC PROTEIN"/>
    <property type="match status" value="1"/>
</dbReference>
<keyword evidence="5" id="KW-0472">Membrane</keyword>
<dbReference type="Proteomes" id="UP000266340">
    <property type="component" value="Unassembled WGS sequence"/>
</dbReference>
<evidence type="ECO:0000256" key="1">
    <source>
        <dbReference type="ARBA" id="ARBA00008520"/>
    </source>
</evidence>
<accession>A0A398CBQ7</accession>
<organism evidence="7 8">
    <name type="scientific">Cohnella faecalis</name>
    <dbReference type="NCBI Taxonomy" id="2315694"/>
    <lineage>
        <taxon>Bacteria</taxon>
        <taxon>Bacillati</taxon>
        <taxon>Bacillota</taxon>
        <taxon>Bacilli</taxon>
        <taxon>Bacillales</taxon>
        <taxon>Paenibacillaceae</taxon>
        <taxon>Cohnella</taxon>
    </lineage>
</organism>
<dbReference type="PROSITE" id="PS51257">
    <property type="entry name" value="PROKAR_LIPOPROTEIN"/>
    <property type="match status" value="1"/>
</dbReference>
<keyword evidence="2 5" id="KW-0813">Transport</keyword>
<dbReference type="SUPFAM" id="SSF53850">
    <property type="entry name" value="Periplasmic binding protein-like II"/>
    <property type="match status" value="1"/>
</dbReference>
<comment type="subcellular location">
    <subcellularLocation>
        <location evidence="5">Cell membrane</location>
        <topology evidence="5">Lipid-anchor</topology>
    </subcellularLocation>
</comment>
<name>A0A398CBQ7_9BACL</name>
<dbReference type="RefSeq" id="WP_119152667.1">
    <property type="nucleotide sequence ID" value="NZ_JBHSOV010000008.1"/>
</dbReference>
<keyword evidence="5" id="KW-0449">Lipoprotein</keyword>
<dbReference type="EMBL" id="QXJM01000063">
    <property type="protein sequence ID" value="RIE00213.1"/>
    <property type="molecule type" value="Genomic_DNA"/>
</dbReference>
<dbReference type="GO" id="GO:1901982">
    <property type="term" value="F:maltose binding"/>
    <property type="evidence" value="ECO:0007669"/>
    <property type="project" value="TreeGrafter"/>
</dbReference>
<sequence>MKKILSLVVVLSVIITLTACGEGTENKPDPDKEPSSTNSPSNEQPDSHSPEPNAHLTVWASKEELTYVNAMSVQFTQLHDIPVVVQEVGAGDVLNKLTTDGPAQIGADLVTLTHDHLGEAVAAGLLLPNDIWQDETKRNNQENVLQAASYGNILYGYPLSLETYVMFYNKKLVSTPPSTFDEVIDFAKTYNDPGKGKFSLMWEMENLYFNYFFLATTGGYIFGNKGVNYNDIGINSEGAIEGAAYYGSLRDKLLPLKSGDVTYDIKKGQFLDGSLAMNIDGPWLIRELRAQGNTFGAAPIPSINGKPSVSLSSVKAWYVNSYSKYPNAAKLFANFASSKESQLKNFQLTGAVPSNLDAMKDPAVQQDEFVSAIIKQIEFSQPMPSIPEMGSVWIPVNSAMSDIWNKGVDAKQALDKAAGQIKDSIAVGSSGGGSL</sequence>
<feature type="compositionally biased region" description="Basic and acidic residues" evidence="6">
    <location>
        <begin position="24"/>
        <end position="34"/>
    </location>
</feature>
<keyword evidence="3 5" id="KW-0762">Sugar transport</keyword>
<evidence type="ECO:0000256" key="3">
    <source>
        <dbReference type="ARBA" id="ARBA00022597"/>
    </source>
</evidence>
<gene>
    <name evidence="7" type="ORF">D3H35_29710</name>
</gene>
<dbReference type="OrthoDB" id="9766758at2"/>
<keyword evidence="8" id="KW-1185">Reference proteome</keyword>
<protein>
    <recommendedName>
        <fullName evidence="5">Maltodextrin-binding protein</fullName>
    </recommendedName>
</protein>
<dbReference type="GO" id="GO:0015768">
    <property type="term" value="P:maltose transport"/>
    <property type="evidence" value="ECO:0007669"/>
    <property type="project" value="TreeGrafter"/>
</dbReference>
<dbReference type="PRINTS" id="PR00181">
    <property type="entry name" value="MALTOSEBP"/>
</dbReference>
<dbReference type="InterPro" id="IPR006060">
    <property type="entry name" value="Maltose/Cyclodextrin-bd"/>
</dbReference>
<evidence type="ECO:0000313" key="8">
    <source>
        <dbReference type="Proteomes" id="UP000266340"/>
    </source>
</evidence>
<comment type="similarity">
    <text evidence="1 5">Belongs to the bacterial solute-binding protein 1 family.</text>
</comment>
<evidence type="ECO:0000256" key="6">
    <source>
        <dbReference type="SAM" id="MobiDB-lite"/>
    </source>
</evidence>
<dbReference type="PANTHER" id="PTHR30061">
    <property type="entry name" value="MALTOSE-BINDING PERIPLASMIC PROTEIN"/>
    <property type="match status" value="1"/>
</dbReference>
<comment type="caution">
    <text evidence="7">The sequence shown here is derived from an EMBL/GenBank/DDBJ whole genome shotgun (WGS) entry which is preliminary data.</text>
</comment>
<proteinExistence type="inferred from homology"/>
<keyword evidence="5" id="KW-1003">Cell membrane</keyword>
<dbReference type="Gene3D" id="3.40.190.10">
    <property type="entry name" value="Periplasmic binding protein-like II"/>
    <property type="match status" value="2"/>
</dbReference>
<dbReference type="GO" id="GO:0015144">
    <property type="term" value="F:carbohydrate transmembrane transporter activity"/>
    <property type="evidence" value="ECO:0007669"/>
    <property type="project" value="InterPro"/>
</dbReference>
<dbReference type="CDD" id="cd13586">
    <property type="entry name" value="PBP2_Maltose_binding_like"/>
    <property type="match status" value="1"/>
</dbReference>
<feature type="signal peptide" evidence="5">
    <location>
        <begin position="1"/>
        <end position="21"/>
    </location>
</feature>
<dbReference type="InterPro" id="IPR006059">
    <property type="entry name" value="SBP"/>
</dbReference>
<feature type="region of interest" description="Disordered" evidence="6">
    <location>
        <begin position="21"/>
        <end position="53"/>
    </location>
</feature>
<evidence type="ECO:0000313" key="7">
    <source>
        <dbReference type="EMBL" id="RIE00213.1"/>
    </source>
</evidence>
<feature type="chain" id="PRO_5017101639" description="Maltodextrin-binding protein" evidence="5">
    <location>
        <begin position="22"/>
        <end position="435"/>
    </location>
</feature>
<keyword evidence="4 5" id="KW-0732">Signal</keyword>
<dbReference type="AlphaFoldDB" id="A0A398CBQ7"/>
<dbReference type="Pfam" id="PF13416">
    <property type="entry name" value="SBP_bac_8"/>
    <property type="match status" value="1"/>
</dbReference>
<feature type="compositionally biased region" description="Polar residues" evidence="6">
    <location>
        <begin position="35"/>
        <end position="44"/>
    </location>
</feature>